<reference evidence="2 3" key="1">
    <citation type="submission" date="2018-03" db="EMBL/GenBank/DDBJ databases">
        <title>Genome sequence of Clostridium luticellarii DSM 29923.</title>
        <authorList>
            <person name="Poehlein A."/>
            <person name="Daniel R."/>
        </authorList>
    </citation>
    <scope>NUCLEOTIDE SEQUENCE [LARGE SCALE GENOMIC DNA]</scope>
    <source>
        <strain evidence="2 3">DSM 29923</strain>
    </source>
</reference>
<evidence type="ECO:0000256" key="1">
    <source>
        <dbReference type="SAM" id="Coils"/>
    </source>
</evidence>
<dbReference type="RefSeq" id="WP_106009030.1">
    <property type="nucleotide sequence ID" value="NZ_PVXP01000015.1"/>
</dbReference>
<dbReference type="EMBL" id="PVXP01000015">
    <property type="protein sequence ID" value="PRR85520.1"/>
    <property type="molecule type" value="Genomic_DNA"/>
</dbReference>
<evidence type="ECO:0000313" key="2">
    <source>
        <dbReference type="EMBL" id="PRR85520.1"/>
    </source>
</evidence>
<sequence length="173" mass="20538">MDSMLEEMATKLKNYFRRDERLKSLNGKLKRLKDQLAEIEYKLENTDIHLPEESLSISYEERVQGGHSVSGFAEKATIRIIKRLEERQAWYKSEIAYLEEKIDDINLDNGYIEDNIGMLEKGDYEFLKKKYGEDWTDERLGMKYGITHQAATDRKNKLLQNVANWEIWQSHDR</sequence>
<comment type="caution">
    <text evidence="2">The sequence shown here is derived from an EMBL/GenBank/DDBJ whole genome shotgun (WGS) entry which is preliminary data.</text>
</comment>
<dbReference type="Proteomes" id="UP000237798">
    <property type="component" value="Unassembled WGS sequence"/>
</dbReference>
<evidence type="ECO:0008006" key="4">
    <source>
        <dbReference type="Google" id="ProtNLM"/>
    </source>
</evidence>
<accession>A0A2T0BNT1</accession>
<evidence type="ECO:0000313" key="3">
    <source>
        <dbReference type="Proteomes" id="UP000237798"/>
    </source>
</evidence>
<organism evidence="2 3">
    <name type="scientific">Clostridium luticellarii</name>
    <dbReference type="NCBI Taxonomy" id="1691940"/>
    <lineage>
        <taxon>Bacteria</taxon>
        <taxon>Bacillati</taxon>
        <taxon>Bacillota</taxon>
        <taxon>Clostridia</taxon>
        <taxon>Eubacteriales</taxon>
        <taxon>Clostridiaceae</taxon>
        <taxon>Clostridium</taxon>
    </lineage>
</organism>
<dbReference type="OrthoDB" id="1935035at2"/>
<proteinExistence type="predicted"/>
<protein>
    <recommendedName>
        <fullName evidence="4">Phage transcriptional regulator, RinA family</fullName>
    </recommendedName>
</protein>
<keyword evidence="3" id="KW-1185">Reference proteome</keyword>
<name>A0A2T0BNT1_9CLOT</name>
<feature type="coiled-coil region" evidence="1">
    <location>
        <begin position="22"/>
        <end position="49"/>
    </location>
</feature>
<dbReference type="AlphaFoldDB" id="A0A2T0BNT1"/>
<keyword evidence="1" id="KW-0175">Coiled coil</keyword>
<gene>
    <name evidence="2" type="ORF">CLLU_14410</name>
</gene>